<reference evidence="1 2" key="1">
    <citation type="submission" date="2016-10" db="EMBL/GenBank/DDBJ databases">
        <authorList>
            <person name="de Groot N.N."/>
        </authorList>
    </citation>
    <scope>NUCLEOTIDE SEQUENCE [LARGE SCALE GENOMIC DNA]</scope>
    <source>
        <strain evidence="1 2">DSM 19033</strain>
    </source>
</reference>
<keyword evidence="2" id="KW-1185">Reference proteome</keyword>
<evidence type="ECO:0000313" key="1">
    <source>
        <dbReference type="EMBL" id="SEB22087.1"/>
    </source>
</evidence>
<sequence>MNSNLFRQNPLDTLPVPDVPYIIVDTNSYINEIKNETDDIIRFLKICSFNTCKIVFTPTNDVEIMKFVESFNGDFATYYLQGNSYILKSKSVEAIFSSEINEERNAHFKLETGMELQDKMALSSIWFHYSVSDRHSKSTNLTQILDILQVYHIKNKIFIGYDFGVLSEFLYDMHKTNAQIPNYKTFWVEFCYLKMAYRSTRPTLENLCQSLHDRVTLINKAIVELKYHSLKTVSNQGTMDLMYHLSYFVILITGSYDNIAWMLNYIFELGFSLQNSTRNQVGLQKKGQKVKSSLPYYKALQSKSPEIFDYLTRPEISGFIDFIYPLREAVQHRSFIKPLTAVKSVNPLTKLIIWFPDELTDELNSNFDPLDFGLDSDISDLMGGSYYNIYVFQEKVHKTFTEIINNIIGMVNLKKVLSLTNEQIAGISDAKEKYNKDPWSGLKMRNSIVY</sequence>
<organism evidence="1 2">
    <name type="scientific">Pedobacter hartonius</name>
    <dbReference type="NCBI Taxonomy" id="425514"/>
    <lineage>
        <taxon>Bacteria</taxon>
        <taxon>Pseudomonadati</taxon>
        <taxon>Bacteroidota</taxon>
        <taxon>Sphingobacteriia</taxon>
        <taxon>Sphingobacteriales</taxon>
        <taxon>Sphingobacteriaceae</taxon>
        <taxon>Pedobacter</taxon>
    </lineage>
</organism>
<dbReference type="OrthoDB" id="598065at2"/>
<evidence type="ECO:0000313" key="2">
    <source>
        <dbReference type="Proteomes" id="UP000198850"/>
    </source>
</evidence>
<name>A0A1H4HJN9_9SPHI</name>
<dbReference type="EMBL" id="FNRA01000026">
    <property type="protein sequence ID" value="SEB22087.1"/>
    <property type="molecule type" value="Genomic_DNA"/>
</dbReference>
<dbReference type="AlphaFoldDB" id="A0A1H4HJN9"/>
<proteinExistence type="predicted"/>
<gene>
    <name evidence="1" type="ORF">SAMN05443550_1264</name>
</gene>
<dbReference type="STRING" id="425514.SAMN05443550_1264"/>
<protein>
    <recommendedName>
        <fullName evidence="3">PIN domain-containing protein</fullName>
    </recommendedName>
</protein>
<dbReference type="RefSeq" id="WP_090560160.1">
    <property type="nucleotide sequence ID" value="NZ_FNRA01000026.1"/>
</dbReference>
<accession>A0A1H4HJN9</accession>
<dbReference type="Proteomes" id="UP000198850">
    <property type="component" value="Unassembled WGS sequence"/>
</dbReference>
<evidence type="ECO:0008006" key="3">
    <source>
        <dbReference type="Google" id="ProtNLM"/>
    </source>
</evidence>